<keyword evidence="2" id="KW-0472">Membrane</keyword>
<feature type="region of interest" description="Disordered" evidence="1">
    <location>
        <begin position="378"/>
        <end position="404"/>
    </location>
</feature>
<evidence type="ECO:0000313" key="4">
    <source>
        <dbReference type="Proteomes" id="UP000827724"/>
    </source>
</evidence>
<accession>A0A9P8QYY4</accession>
<proteinExistence type="predicted"/>
<evidence type="ECO:0000313" key="3">
    <source>
        <dbReference type="EMBL" id="KAH6611447.1"/>
    </source>
</evidence>
<protein>
    <submittedName>
        <fullName evidence="3">Uncharacterized protein</fullName>
    </submittedName>
</protein>
<feature type="transmembrane region" description="Helical" evidence="2">
    <location>
        <begin position="881"/>
        <end position="900"/>
    </location>
</feature>
<feature type="region of interest" description="Disordered" evidence="1">
    <location>
        <begin position="806"/>
        <end position="850"/>
    </location>
</feature>
<sequence length="948" mass="98210">MLVATVESCCMPKTMKATSQNHQGPMDESLRVADARRHARRDARRAVRSGSGALDFLAQLAGGDDFLRGPLGGDSSVVQQDDVVGRGHAELHVVRDEDASAALHQGTVDAVGEYPLARVRIDSAQAVVEEDMSRVGIHGAGQGDSLLLAARERDALFANQRLVAVIQNFEIALKGAGDDDVLVSLFVVRRGENDVVLDVGVDEPGSLSDIGNGIGEAGLGVGANVLPAAAAGAEHPALYKSHLAEEAHEHGRLARTGGARDDVEPADPKVHVEVEQPERPGTVFGHAVLGAPDEGCVPEADAFLAVFVHIVQPELPILLRLLLQEVLFNSVDGDLSFLDVGEHVTEEIEGNAEKHEEGNGRERDGRVQGLLLNQRVHQEGEEGDEHGNRVPDGDGEGPQEEPGAQGLELGLALLVHNLAEPPLPGKVLDDADVLEDLVCHIDALVSSSHNVLGGEVEAASQHVVDGQEEDHDDDAGDGAEAHDLPQQEDGNGQLRGGRGAQEVNVGGGFGNLEAVDRHQVDDGSQIGLFVVSSLFLAGPGGAGGFGVIRAGSLVGGSAAGLVVAARIGLGLVAEQNLVLAGGGLPAQRLGVDVADDDGTDANADLAANPEGHAIAVRADSVNNREADDEEPENADGRIVGAFYELEDGLEQQGGGEGEEAGNGRQRALHEEQAAEVLEQVPGKGSGLLEQPVIGNDGSRLVLGQEVPDISNVEWLLPALPDDGVDPREGGNGKETRQGLARRLDAVLPLQHDGLVALSSGGSNAEQQRVEGKVGGDESLGKLAVRMDQGGAEDEDGQDPFAAVKGGGVIPDRGKNQGVYPSGEPGNGGEVAAGSKSTGYESKGIDRNQSGKGKLLDELRQALRGGSIGLDYRALGRHLRQGQAAAVDLEVVVIAVLGFLVRRDARMVGRVVVVVGGGGDGAITLALATADGAANVDPSEAQEGDGDYY</sequence>
<dbReference type="Proteomes" id="UP000827724">
    <property type="component" value="Unassembled WGS sequence"/>
</dbReference>
<feature type="compositionally biased region" description="Acidic residues" evidence="1">
    <location>
        <begin position="466"/>
        <end position="477"/>
    </location>
</feature>
<dbReference type="AlphaFoldDB" id="A0A9P8QYY4"/>
<feature type="compositionally biased region" description="Basic and acidic residues" evidence="1">
    <location>
        <begin position="378"/>
        <end position="392"/>
    </location>
</feature>
<dbReference type="EMBL" id="JAIWOZ010000001">
    <property type="protein sequence ID" value="KAH6611447.1"/>
    <property type="molecule type" value="Genomic_DNA"/>
</dbReference>
<organism evidence="3 4">
    <name type="scientific">Trichoderma cornu-damae</name>
    <dbReference type="NCBI Taxonomy" id="654480"/>
    <lineage>
        <taxon>Eukaryota</taxon>
        <taxon>Fungi</taxon>
        <taxon>Dikarya</taxon>
        <taxon>Ascomycota</taxon>
        <taxon>Pezizomycotina</taxon>
        <taxon>Sordariomycetes</taxon>
        <taxon>Hypocreomycetidae</taxon>
        <taxon>Hypocreales</taxon>
        <taxon>Hypocreaceae</taxon>
        <taxon>Trichoderma</taxon>
    </lineage>
</organism>
<dbReference type="OrthoDB" id="10665671at2759"/>
<keyword evidence="2" id="KW-1133">Transmembrane helix</keyword>
<gene>
    <name evidence="3" type="ORF">Trco_001467</name>
</gene>
<feature type="region of interest" description="Disordered" evidence="1">
    <location>
        <begin position="463"/>
        <end position="500"/>
    </location>
</feature>
<reference evidence="3" key="1">
    <citation type="submission" date="2021-08" db="EMBL/GenBank/DDBJ databases">
        <title>Chromosome-Level Trichoderma cornu-damae using Hi-C Data.</title>
        <authorList>
            <person name="Kim C.S."/>
        </authorList>
    </citation>
    <scope>NUCLEOTIDE SEQUENCE</scope>
    <source>
        <strain evidence="3">KA19-0412C</strain>
    </source>
</reference>
<evidence type="ECO:0000256" key="1">
    <source>
        <dbReference type="SAM" id="MobiDB-lite"/>
    </source>
</evidence>
<keyword evidence="4" id="KW-1185">Reference proteome</keyword>
<comment type="caution">
    <text evidence="3">The sequence shown here is derived from an EMBL/GenBank/DDBJ whole genome shotgun (WGS) entry which is preliminary data.</text>
</comment>
<name>A0A9P8QYY4_9HYPO</name>
<keyword evidence="2" id="KW-0812">Transmembrane</keyword>
<evidence type="ECO:0000256" key="2">
    <source>
        <dbReference type="SAM" id="Phobius"/>
    </source>
</evidence>